<name>A0A1W1CBK1_9ZZZZ</name>
<dbReference type="EMBL" id="FPHM01000077">
    <property type="protein sequence ID" value="SFV63095.1"/>
    <property type="molecule type" value="Genomic_DNA"/>
</dbReference>
<feature type="transmembrane region" description="Helical" evidence="2">
    <location>
        <begin position="7"/>
        <end position="29"/>
    </location>
</feature>
<evidence type="ECO:0000256" key="1">
    <source>
        <dbReference type="ARBA" id="ARBA00007430"/>
    </source>
</evidence>
<evidence type="ECO:0000259" key="3">
    <source>
        <dbReference type="Pfam" id="PF02719"/>
    </source>
</evidence>
<dbReference type="InterPro" id="IPR003869">
    <property type="entry name" value="Polysac_CapD-like"/>
</dbReference>
<keyword evidence="4" id="KW-0456">Lyase</keyword>
<sequence>MINIDKRIVNAIVIIVLTFITFIWTFWIFHEVFQLDLVLFIIAIRLMSSLLLFKDYSLSWSKSSQKTFLRKSILYIIAFLIYVPFYYSQVPLYFLISELFLYLFAINFLMYSYYYYINKSAIKKTSNVIIYGAGNAGLKLRQELELGKFKVLYFIDDDAHLQTRSIDTVSILSQAELIYELENHTLTVDLLIIAMPSIAKKRINSIYKTLHKYIKNIKTLPSLEDILKQKSFSTQLKDISLSDLLARHPQDLDKSKISSFIQNKTILITGAGGSIGSEIVRQCIKFKAKKLILLDHSEYNLYQIDQEVSTSIEIIPIMQSIVNKVFLEKTFEKYKPQIVIHAAAYKHVPMVESNIEASILNNVMGTKNCIDLAIHYKVEKFVLISTDKAVRPTNVMGTTKRICELYAQNVKNYSTQIVAVRFGNVLGSSGSVIPKFQKQIDNNLSLTVTHPEITRYFMLIPEACELVLQAGAIGKGGEIFILDMGEPIKIVDLAQKMIDLSGKEHLNIEFSGLRQGEKLYEELLLDKSNSHTKYDSITIAKPTFYPIDKLNKDIEVLLKEENKLKQLKIIVPEFNHKKNI</sequence>
<comment type="similarity">
    <text evidence="1">Belongs to the polysaccharide synthase family.</text>
</comment>
<dbReference type="InterPro" id="IPR029063">
    <property type="entry name" value="SAM-dependent_MTases_sf"/>
</dbReference>
<dbReference type="SUPFAM" id="SSF51735">
    <property type="entry name" value="NAD(P)-binding Rossmann-fold domains"/>
    <property type="match status" value="1"/>
</dbReference>
<dbReference type="AlphaFoldDB" id="A0A1W1CBK1"/>
<keyword evidence="2" id="KW-1133">Transmembrane helix</keyword>
<feature type="transmembrane region" description="Helical" evidence="2">
    <location>
        <begin position="35"/>
        <end position="53"/>
    </location>
</feature>
<dbReference type="PANTHER" id="PTHR43318:SF1">
    <property type="entry name" value="POLYSACCHARIDE BIOSYNTHESIS PROTEIN EPSC-RELATED"/>
    <property type="match status" value="1"/>
</dbReference>
<evidence type="ECO:0000256" key="2">
    <source>
        <dbReference type="SAM" id="Phobius"/>
    </source>
</evidence>
<evidence type="ECO:0000313" key="4">
    <source>
        <dbReference type="EMBL" id="SFV63095.1"/>
    </source>
</evidence>
<feature type="transmembrane region" description="Helical" evidence="2">
    <location>
        <begin position="99"/>
        <end position="117"/>
    </location>
</feature>
<dbReference type="InterPro" id="IPR036291">
    <property type="entry name" value="NAD(P)-bd_dom_sf"/>
</dbReference>
<dbReference type="InterPro" id="IPR051203">
    <property type="entry name" value="Polysaccharide_Synthase-Rel"/>
</dbReference>
<dbReference type="PANTHER" id="PTHR43318">
    <property type="entry name" value="UDP-N-ACETYLGLUCOSAMINE 4,6-DEHYDRATASE"/>
    <property type="match status" value="1"/>
</dbReference>
<feature type="domain" description="Polysaccharide biosynthesis protein CapD-like" evidence="3">
    <location>
        <begin position="266"/>
        <end position="541"/>
    </location>
</feature>
<dbReference type="EC" id="4.2.1.-" evidence="4"/>
<dbReference type="GO" id="GO:0016829">
    <property type="term" value="F:lyase activity"/>
    <property type="evidence" value="ECO:0007669"/>
    <property type="project" value="UniProtKB-KW"/>
</dbReference>
<gene>
    <name evidence="4" type="ORF">MNB_SV-13-1737</name>
</gene>
<proteinExistence type="inferred from homology"/>
<dbReference type="Gene3D" id="3.40.50.720">
    <property type="entry name" value="NAD(P)-binding Rossmann-like Domain"/>
    <property type="match status" value="2"/>
</dbReference>
<reference evidence="4" key="1">
    <citation type="submission" date="2016-10" db="EMBL/GenBank/DDBJ databases">
        <authorList>
            <person name="de Groot N.N."/>
        </authorList>
    </citation>
    <scope>NUCLEOTIDE SEQUENCE</scope>
</reference>
<keyword evidence="2" id="KW-0472">Membrane</keyword>
<dbReference type="CDD" id="cd05237">
    <property type="entry name" value="UDP_invert_4-6DH_SDR_e"/>
    <property type="match status" value="1"/>
</dbReference>
<dbReference type="SUPFAM" id="SSF53335">
    <property type="entry name" value="S-adenosyl-L-methionine-dependent methyltransferases"/>
    <property type="match status" value="1"/>
</dbReference>
<organism evidence="4">
    <name type="scientific">hydrothermal vent metagenome</name>
    <dbReference type="NCBI Taxonomy" id="652676"/>
    <lineage>
        <taxon>unclassified sequences</taxon>
        <taxon>metagenomes</taxon>
        <taxon>ecological metagenomes</taxon>
    </lineage>
</organism>
<feature type="transmembrane region" description="Helical" evidence="2">
    <location>
        <begin position="73"/>
        <end position="93"/>
    </location>
</feature>
<protein>
    <submittedName>
        <fullName evidence="4">UDP-N-acetylglucosamine 4,6-dehydratase</fullName>
        <ecNumber evidence="4">4.2.1.-</ecNumber>
    </submittedName>
</protein>
<keyword evidence="2" id="KW-0812">Transmembrane</keyword>
<dbReference type="Pfam" id="PF02719">
    <property type="entry name" value="Polysacc_synt_2"/>
    <property type="match status" value="1"/>
</dbReference>
<accession>A0A1W1CBK1</accession>